<reference evidence="11" key="1">
    <citation type="submission" date="2013-07" db="EMBL/GenBank/DDBJ databases">
        <title>The Genome Sequence of Cryptococcus bestiolae CBS10118.</title>
        <authorList>
            <consortium name="The Broad Institute Genome Sequencing Platform"/>
            <person name="Cuomo C."/>
            <person name="Litvintseva A."/>
            <person name="Chen Y."/>
            <person name="Heitman J."/>
            <person name="Sun S."/>
            <person name="Springer D."/>
            <person name="Dromer F."/>
            <person name="Young S.K."/>
            <person name="Zeng Q."/>
            <person name="Gargeya S."/>
            <person name="Fitzgerald M."/>
            <person name="Abouelleil A."/>
            <person name="Alvarado L."/>
            <person name="Berlin A.M."/>
            <person name="Chapman S.B."/>
            <person name="Dewar J."/>
            <person name="Goldberg J."/>
            <person name="Griggs A."/>
            <person name="Gujja S."/>
            <person name="Hansen M."/>
            <person name="Howarth C."/>
            <person name="Imamovic A."/>
            <person name="Larimer J."/>
            <person name="McCowan C."/>
            <person name="Murphy C."/>
            <person name="Pearson M."/>
            <person name="Priest M."/>
            <person name="Roberts A."/>
            <person name="Saif S."/>
            <person name="Shea T."/>
            <person name="Sykes S."/>
            <person name="Wortman J."/>
            <person name="Nusbaum C."/>
            <person name="Birren B."/>
        </authorList>
    </citation>
    <scope>NUCLEOTIDE SEQUENCE [LARGE SCALE GENOMIC DNA]</scope>
    <source>
        <strain evidence="11">CBS 10118</strain>
    </source>
</reference>
<evidence type="ECO:0000256" key="2">
    <source>
        <dbReference type="ARBA" id="ARBA00022490"/>
    </source>
</evidence>
<dbReference type="PRINTS" id="PR00380">
    <property type="entry name" value="KINESINHEAVY"/>
</dbReference>
<reference evidence="12" key="4">
    <citation type="submission" date="2024-02" db="EMBL/GenBank/DDBJ databases">
        <title>Comparative genomics of Cryptococcus and Kwoniella reveals pathogenesis evolution and contrasting modes of karyotype evolution via chromosome fusion or intercentromeric recombination.</title>
        <authorList>
            <person name="Coelho M.A."/>
            <person name="David-Palma M."/>
            <person name="Shea T."/>
            <person name="Bowers K."/>
            <person name="McGinley-Smith S."/>
            <person name="Mohammad A.W."/>
            <person name="Gnirke A."/>
            <person name="Yurkov A.M."/>
            <person name="Nowrousian M."/>
            <person name="Sun S."/>
            <person name="Cuomo C.A."/>
            <person name="Heitman J."/>
        </authorList>
    </citation>
    <scope>NUCLEOTIDE SEQUENCE</scope>
    <source>
        <strain evidence="12">CBS 10118</strain>
    </source>
</reference>
<comment type="subcellular location">
    <subcellularLocation>
        <location evidence="1">Cytoplasm</location>
    </subcellularLocation>
</comment>
<keyword evidence="2" id="KW-0963">Cytoplasm</keyword>
<dbReference type="GO" id="GO:0005874">
    <property type="term" value="C:microtubule"/>
    <property type="evidence" value="ECO:0007669"/>
    <property type="project" value="UniProtKB-KW"/>
</dbReference>
<dbReference type="EMBL" id="CP144543">
    <property type="protein sequence ID" value="WVW83167.1"/>
    <property type="molecule type" value="Genomic_DNA"/>
</dbReference>
<dbReference type="GO" id="GO:0005737">
    <property type="term" value="C:cytoplasm"/>
    <property type="evidence" value="ECO:0007669"/>
    <property type="project" value="UniProtKB-SubCell"/>
</dbReference>
<protein>
    <recommendedName>
        <fullName evidence="8">Kinesin-like protein</fullName>
    </recommendedName>
</protein>
<comment type="similarity">
    <text evidence="6 8">Belongs to the TRAFAC class myosin-kinesin ATPase superfamily. Kinesin family.</text>
</comment>
<dbReference type="SMART" id="SM00129">
    <property type="entry name" value="KISc"/>
    <property type="match status" value="1"/>
</dbReference>
<evidence type="ECO:0000313" key="12">
    <source>
        <dbReference type="EMBL" id="WVW83167.1"/>
    </source>
</evidence>
<keyword evidence="13" id="KW-1185">Reference proteome</keyword>
<evidence type="ECO:0000256" key="4">
    <source>
        <dbReference type="ARBA" id="ARBA00022840"/>
    </source>
</evidence>
<feature type="region of interest" description="Disordered" evidence="9">
    <location>
        <begin position="547"/>
        <end position="576"/>
    </location>
</feature>
<dbReference type="GeneID" id="30212871"/>
<evidence type="ECO:0000256" key="3">
    <source>
        <dbReference type="ARBA" id="ARBA00022741"/>
    </source>
</evidence>
<feature type="repeat" description="TPR" evidence="7">
    <location>
        <begin position="489"/>
        <end position="522"/>
    </location>
</feature>
<keyword evidence="4 6" id="KW-0067">ATP-binding</keyword>
<evidence type="ECO:0000256" key="7">
    <source>
        <dbReference type="PROSITE-ProRule" id="PRU00339"/>
    </source>
</evidence>
<dbReference type="GO" id="GO:0003777">
    <property type="term" value="F:microtubule motor activity"/>
    <property type="evidence" value="ECO:0007669"/>
    <property type="project" value="InterPro"/>
</dbReference>
<keyword evidence="8" id="KW-0493">Microtubule</keyword>
<accession>A0A1B9FSF2</accession>
<dbReference type="SUPFAM" id="SSF52540">
    <property type="entry name" value="P-loop containing nucleoside triphosphate hydrolases"/>
    <property type="match status" value="1"/>
</dbReference>
<evidence type="ECO:0000256" key="5">
    <source>
        <dbReference type="ARBA" id="ARBA00023054"/>
    </source>
</evidence>
<dbReference type="CDD" id="cd00106">
    <property type="entry name" value="KISc"/>
    <property type="match status" value="1"/>
</dbReference>
<evidence type="ECO:0000313" key="13">
    <source>
        <dbReference type="Proteomes" id="UP000092730"/>
    </source>
</evidence>
<dbReference type="InterPro" id="IPR027640">
    <property type="entry name" value="Kinesin-like_fam"/>
</dbReference>
<keyword evidence="6 8" id="KW-0505">Motor protein</keyword>
<dbReference type="GO" id="GO:0008017">
    <property type="term" value="F:microtubule binding"/>
    <property type="evidence" value="ECO:0007669"/>
    <property type="project" value="InterPro"/>
</dbReference>
<dbReference type="VEuPathDB" id="FungiDB:I302_08472"/>
<proteinExistence type="inferred from homology"/>
<dbReference type="PROSITE" id="PS00411">
    <property type="entry name" value="KINESIN_MOTOR_1"/>
    <property type="match status" value="1"/>
</dbReference>
<name>A0A1B9FSF2_9TREE</name>
<dbReference type="GO" id="GO:0007018">
    <property type="term" value="P:microtubule-based movement"/>
    <property type="evidence" value="ECO:0007669"/>
    <property type="project" value="InterPro"/>
</dbReference>
<dbReference type="Pfam" id="PF00225">
    <property type="entry name" value="Kinesin"/>
    <property type="match status" value="1"/>
</dbReference>
<evidence type="ECO:0000259" key="10">
    <source>
        <dbReference type="PROSITE" id="PS50067"/>
    </source>
</evidence>
<dbReference type="PROSITE" id="PS50005">
    <property type="entry name" value="TPR"/>
    <property type="match status" value="1"/>
</dbReference>
<dbReference type="InterPro" id="IPR019821">
    <property type="entry name" value="Kinesin_motor_CS"/>
</dbReference>
<sequence length="576" mass="63653">MTRTTSKAISCHVRLRPPHPSDGKINPEGIKVEGNNIVALNKEGDKKYHFELDRCHSASSTQEEVFDSLRPMIEQALSGQNTTIFTYGVTGSGKTHTMQGSALDPGIIPRTVQAIFQSRSEMRSSTLRIAFSYVEILKDEVYDLLGDRSEPRKRDIRMSSEGHNIIPDLIIQPSNSVQEFSEIYNAAAKTRKTASTKLNSSSSRSHAILTLYLEARDDANPLQVKYGKICLIDLAGSENNNHTGNDKERMRESSAINTSLTILGKVVDALNMNAEKGNTDKGGVFVPYRESKLTRLLQDALGGTSQGLLICCLAPGEKFARDTINTLQFAKKSKSVENRLTIPDNNSRRVSVPLPRVTKPLSSNASFKIHAGPRQSAPTGGRMALSSLSTNTRPMRVTNVKKRLDKENIAGVAVKQETVQEMGIKGMTDEQLDQRIQKIVAQQMEREKEKSNASIVVQAEEIKPGASTLSGDNNTSIYALSPEERDTRARVIVSHARKLHQNGDLQQALSLYRKAYEYVPSNKKLSIRITEIELSLEGILPTLQHDAPRSGMKRSHGHLDNLAEVSMESPLKRGRS</sequence>
<reference evidence="12" key="2">
    <citation type="submission" date="2013-07" db="EMBL/GenBank/DDBJ databases">
        <authorList>
            <consortium name="The Broad Institute Genome Sequencing Platform"/>
            <person name="Cuomo C."/>
            <person name="Litvintseva A."/>
            <person name="Chen Y."/>
            <person name="Heitman J."/>
            <person name="Sun S."/>
            <person name="Springer D."/>
            <person name="Dromer F."/>
            <person name="Young S.K."/>
            <person name="Zeng Q."/>
            <person name="Gargeya S."/>
            <person name="Fitzgerald M."/>
            <person name="Abouelleil A."/>
            <person name="Alvarado L."/>
            <person name="Berlin A.M."/>
            <person name="Chapman S.B."/>
            <person name="Dewar J."/>
            <person name="Goldberg J."/>
            <person name="Griggs A."/>
            <person name="Gujja S."/>
            <person name="Hansen M."/>
            <person name="Howarth C."/>
            <person name="Imamovic A."/>
            <person name="Larimer J."/>
            <person name="McCowan C."/>
            <person name="Murphy C."/>
            <person name="Pearson M."/>
            <person name="Priest M."/>
            <person name="Roberts A."/>
            <person name="Saif S."/>
            <person name="Shea T."/>
            <person name="Sykes S."/>
            <person name="Wortman J."/>
            <person name="Nusbaum C."/>
            <person name="Birren B."/>
        </authorList>
    </citation>
    <scope>NUCLEOTIDE SEQUENCE</scope>
    <source>
        <strain evidence="12">CBS 10118</strain>
    </source>
</reference>
<dbReference type="InterPro" id="IPR001752">
    <property type="entry name" value="Kinesin_motor_dom"/>
</dbReference>
<organism evidence="11">
    <name type="scientific">Kwoniella bestiolae CBS 10118</name>
    <dbReference type="NCBI Taxonomy" id="1296100"/>
    <lineage>
        <taxon>Eukaryota</taxon>
        <taxon>Fungi</taxon>
        <taxon>Dikarya</taxon>
        <taxon>Basidiomycota</taxon>
        <taxon>Agaricomycotina</taxon>
        <taxon>Tremellomycetes</taxon>
        <taxon>Tremellales</taxon>
        <taxon>Cryptococcaceae</taxon>
        <taxon>Kwoniella</taxon>
    </lineage>
</organism>
<dbReference type="PROSITE" id="PS50067">
    <property type="entry name" value="KINESIN_MOTOR_2"/>
    <property type="match status" value="1"/>
</dbReference>
<dbReference type="InterPro" id="IPR027417">
    <property type="entry name" value="P-loop_NTPase"/>
</dbReference>
<dbReference type="InterPro" id="IPR036961">
    <property type="entry name" value="Kinesin_motor_dom_sf"/>
</dbReference>
<dbReference type="RefSeq" id="XP_019042765.1">
    <property type="nucleotide sequence ID" value="XM_019195052.1"/>
</dbReference>
<dbReference type="PANTHER" id="PTHR47969">
    <property type="entry name" value="CHROMOSOME-ASSOCIATED KINESIN KIF4A-RELATED"/>
    <property type="match status" value="1"/>
</dbReference>
<keyword evidence="7" id="KW-0802">TPR repeat</keyword>
<dbReference type="AlphaFoldDB" id="A0A1B9FSF2"/>
<evidence type="ECO:0000256" key="8">
    <source>
        <dbReference type="RuleBase" id="RU000394"/>
    </source>
</evidence>
<dbReference type="OrthoDB" id="3176171at2759"/>
<evidence type="ECO:0000313" key="11">
    <source>
        <dbReference type="EMBL" id="OCF21695.1"/>
    </source>
</evidence>
<dbReference type="KEGG" id="kbi:30212871"/>
<dbReference type="InterPro" id="IPR019734">
    <property type="entry name" value="TPR_rpt"/>
</dbReference>
<dbReference type="EMBL" id="KI894026">
    <property type="protein sequence ID" value="OCF21695.1"/>
    <property type="molecule type" value="Genomic_DNA"/>
</dbReference>
<reference evidence="11" key="3">
    <citation type="submission" date="2014-01" db="EMBL/GenBank/DDBJ databases">
        <title>Evolution of pathogenesis and genome organization in the Tremellales.</title>
        <authorList>
            <person name="Cuomo C."/>
            <person name="Litvintseva A."/>
            <person name="Heitman J."/>
            <person name="Chen Y."/>
            <person name="Sun S."/>
            <person name="Springer D."/>
            <person name="Dromer F."/>
            <person name="Young S."/>
            <person name="Zeng Q."/>
            <person name="Chapman S."/>
            <person name="Gujja S."/>
            <person name="Saif S."/>
            <person name="Birren B."/>
        </authorList>
    </citation>
    <scope>NUCLEOTIDE SEQUENCE</scope>
    <source>
        <strain evidence="11">CBS 10118</strain>
    </source>
</reference>
<dbReference type="GO" id="GO:0051231">
    <property type="term" value="P:spindle elongation"/>
    <property type="evidence" value="ECO:0007669"/>
    <property type="project" value="TreeGrafter"/>
</dbReference>
<dbReference type="Proteomes" id="UP000092730">
    <property type="component" value="Chromosome 3"/>
</dbReference>
<dbReference type="Gene3D" id="3.40.850.10">
    <property type="entry name" value="Kinesin motor domain"/>
    <property type="match status" value="1"/>
</dbReference>
<evidence type="ECO:0000256" key="9">
    <source>
        <dbReference type="SAM" id="MobiDB-lite"/>
    </source>
</evidence>
<dbReference type="PANTHER" id="PTHR47969:SF15">
    <property type="entry name" value="CHROMOSOME-ASSOCIATED KINESIN KIF4A-RELATED"/>
    <property type="match status" value="1"/>
</dbReference>
<dbReference type="STRING" id="1296100.A0A1B9FSF2"/>
<feature type="binding site" evidence="6">
    <location>
        <begin position="88"/>
        <end position="95"/>
    </location>
    <ligand>
        <name>ATP</name>
        <dbReference type="ChEBI" id="CHEBI:30616"/>
    </ligand>
</feature>
<feature type="domain" description="Kinesin motor" evidence="10">
    <location>
        <begin position="8"/>
        <end position="336"/>
    </location>
</feature>
<gene>
    <name evidence="11" type="ORF">I302_08472</name>
    <name evidence="12" type="ORF">I302_105185</name>
</gene>
<keyword evidence="5" id="KW-0175">Coiled coil</keyword>
<keyword evidence="3 6" id="KW-0547">Nucleotide-binding</keyword>
<evidence type="ECO:0000256" key="1">
    <source>
        <dbReference type="ARBA" id="ARBA00004496"/>
    </source>
</evidence>
<dbReference type="GO" id="GO:0005875">
    <property type="term" value="C:microtubule associated complex"/>
    <property type="evidence" value="ECO:0007669"/>
    <property type="project" value="TreeGrafter"/>
</dbReference>
<dbReference type="GO" id="GO:0007052">
    <property type="term" value="P:mitotic spindle organization"/>
    <property type="evidence" value="ECO:0007669"/>
    <property type="project" value="TreeGrafter"/>
</dbReference>
<dbReference type="GO" id="GO:0005524">
    <property type="term" value="F:ATP binding"/>
    <property type="evidence" value="ECO:0007669"/>
    <property type="project" value="UniProtKB-UniRule"/>
</dbReference>
<evidence type="ECO:0000256" key="6">
    <source>
        <dbReference type="PROSITE-ProRule" id="PRU00283"/>
    </source>
</evidence>